<evidence type="ECO:0000313" key="1">
    <source>
        <dbReference type="EMBL" id="KXU13154.1"/>
    </source>
</evidence>
<gene>
    <name evidence="1" type="ORF">SINDD18_01034</name>
</gene>
<proteinExistence type="predicted"/>
<comment type="caution">
    <text evidence="1">The sequence shown here is derived from an EMBL/GenBank/DDBJ whole genome shotgun (WGS) entry which is preliminary data.</text>
</comment>
<accession>A0A139REM2</accession>
<dbReference type="AlphaFoldDB" id="A0A139REM2"/>
<protein>
    <submittedName>
        <fullName evidence="1">Uncharacterized protein</fullName>
    </submittedName>
</protein>
<evidence type="ECO:0000313" key="2">
    <source>
        <dbReference type="Proteomes" id="UP000072578"/>
    </source>
</evidence>
<dbReference type="Proteomes" id="UP000072578">
    <property type="component" value="Unassembled WGS sequence"/>
</dbReference>
<sequence length="184" mass="21233">MCWICYNYCFCISTWSCSSRCLTVFPCKCCCTTVVIWEFWCSSFIGYIVSWSSIKTLANLGSVLVFNCDSLELDFFDKVICETGHDICRTTDKPCSLHTCHKVKWFSLIQDWGIKGNRPHNITDFVIISSQRIKSLRTFRSLGCYCSFITFNCWILCFLKQLSQTLGHFSTSITIHTTLLTHQV</sequence>
<dbReference type="EMBL" id="LQZF01000126">
    <property type="protein sequence ID" value="KXU13154.1"/>
    <property type="molecule type" value="Genomic_DNA"/>
</dbReference>
<name>A0A139REM2_9STRE</name>
<reference evidence="1 2" key="1">
    <citation type="submission" date="2016-01" db="EMBL/GenBank/DDBJ databases">
        <title>Highly variable Streptococcus oralis are common among viridans streptococci isolated from primates.</title>
        <authorList>
            <person name="Denapaite D."/>
            <person name="Rieger M."/>
            <person name="Koendgen S."/>
            <person name="Brueckner R."/>
            <person name="Ochigava I."/>
            <person name="Kappeler P."/>
            <person name="Maetz-Rensing K."/>
            <person name="Leendertz F."/>
            <person name="Hakenbeck R."/>
        </authorList>
    </citation>
    <scope>NUCLEOTIDE SEQUENCE [LARGE SCALE GENOMIC DNA]</scope>
    <source>
        <strain evidence="1 2">DD18</strain>
    </source>
</reference>
<organism evidence="1 2">
    <name type="scientific">Streptococcus infantis</name>
    <dbReference type="NCBI Taxonomy" id="68892"/>
    <lineage>
        <taxon>Bacteria</taxon>
        <taxon>Bacillati</taxon>
        <taxon>Bacillota</taxon>
        <taxon>Bacilli</taxon>
        <taxon>Lactobacillales</taxon>
        <taxon>Streptococcaceae</taxon>
        <taxon>Streptococcus</taxon>
    </lineage>
</organism>